<dbReference type="InterPro" id="IPR016169">
    <property type="entry name" value="FAD-bd_PCMH_sub2"/>
</dbReference>
<protein>
    <submittedName>
        <fullName evidence="5">Xanthine dehydrogenase family protein subunit M</fullName>
    </submittedName>
</protein>
<keyword evidence="6" id="KW-1185">Reference proteome</keyword>
<dbReference type="Pfam" id="PF03450">
    <property type="entry name" value="CO_deh_flav_C"/>
    <property type="match status" value="1"/>
</dbReference>
<accession>A0ABT2Z390</accession>
<dbReference type="SUPFAM" id="SSF55447">
    <property type="entry name" value="CO dehydrogenase flavoprotein C-terminal domain-like"/>
    <property type="match status" value="1"/>
</dbReference>
<dbReference type="Pfam" id="PF00941">
    <property type="entry name" value="FAD_binding_5"/>
    <property type="match status" value="1"/>
</dbReference>
<dbReference type="SMART" id="SM01092">
    <property type="entry name" value="CO_deh_flav_C"/>
    <property type="match status" value="1"/>
</dbReference>
<comment type="caution">
    <text evidence="5">The sequence shown here is derived from an EMBL/GenBank/DDBJ whole genome shotgun (WGS) entry which is preliminary data.</text>
</comment>
<evidence type="ECO:0000256" key="3">
    <source>
        <dbReference type="ARBA" id="ARBA00023002"/>
    </source>
</evidence>
<dbReference type="EMBL" id="JAOWLA010000011">
    <property type="protein sequence ID" value="MCV2865614.1"/>
    <property type="molecule type" value="Genomic_DNA"/>
</dbReference>
<gene>
    <name evidence="5" type="ORF">OE647_12850</name>
</gene>
<dbReference type="Gene3D" id="3.30.465.10">
    <property type="match status" value="1"/>
</dbReference>
<name>A0ABT2Z390_9RHOB</name>
<evidence type="ECO:0000256" key="1">
    <source>
        <dbReference type="ARBA" id="ARBA00022630"/>
    </source>
</evidence>
<dbReference type="InterPro" id="IPR016166">
    <property type="entry name" value="FAD-bd_PCMH"/>
</dbReference>
<dbReference type="SUPFAM" id="SSF56176">
    <property type="entry name" value="FAD-binding/transporter-associated domain-like"/>
    <property type="match status" value="1"/>
</dbReference>
<dbReference type="InterPro" id="IPR036318">
    <property type="entry name" value="FAD-bd_PCMH-like_sf"/>
</dbReference>
<dbReference type="InterPro" id="IPR051312">
    <property type="entry name" value="Diverse_Substr_Oxidored"/>
</dbReference>
<dbReference type="PROSITE" id="PS51387">
    <property type="entry name" value="FAD_PCMH"/>
    <property type="match status" value="1"/>
</dbReference>
<dbReference type="InterPro" id="IPR002346">
    <property type="entry name" value="Mopterin_DH_FAD-bd"/>
</dbReference>
<reference evidence="5 6" key="1">
    <citation type="submission" date="2022-10" db="EMBL/GenBank/DDBJ databases">
        <title>Defluviimonas sp. nov., isolated from ocean surface water.</title>
        <authorList>
            <person name="He W."/>
            <person name="Wang L."/>
            <person name="Zhang D.-F."/>
        </authorList>
    </citation>
    <scope>NUCLEOTIDE SEQUENCE [LARGE SCALE GENOMIC DNA]</scope>
    <source>
        <strain evidence="5 6">WL0075</strain>
    </source>
</reference>
<dbReference type="InterPro" id="IPR005107">
    <property type="entry name" value="CO_DH_flav_C"/>
</dbReference>
<feature type="domain" description="FAD-binding PCMH-type" evidence="4">
    <location>
        <begin position="1"/>
        <end position="168"/>
    </location>
</feature>
<dbReference type="RefSeq" id="WP_263722136.1">
    <property type="nucleotide sequence ID" value="NZ_JAOWLA010000011.1"/>
</dbReference>
<keyword evidence="2" id="KW-0274">FAD</keyword>
<keyword evidence="1" id="KW-0285">Flavoprotein</keyword>
<dbReference type="InterPro" id="IPR036683">
    <property type="entry name" value="CO_DH_flav_C_dom_sf"/>
</dbReference>
<evidence type="ECO:0000259" key="4">
    <source>
        <dbReference type="PROSITE" id="PS51387"/>
    </source>
</evidence>
<dbReference type="Proteomes" id="UP001652503">
    <property type="component" value="Unassembled WGS sequence"/>
</dbReference>
<evidence type="ECO:0000313" key="6">
    <source>
        <dbReference type="Proteomes" id="UP001652503"/>
    </source>
</evidence>
<sequence>MALIRPESLSEALAALNGAPIPLIAGGTDFYPARQGRPLPADALDLTGIADLQGIAHDGAGWRIGAATTWTQIAHADLPPAFDGLRAAAREVGSIQIQNAGTIAGNLCNASPAADGVPPLLTLDAVVECASATGLRRIALSDFILGPRRTALGPAEIVTALLIPDASETARATFVKLGSRRYLVISIAMVAAVVSTGSDGRIEGARIAVGACSPVARRLPGVEAALLGRPLSDGLNEVEITADMLSPLSPIGDVRAPAAYRLEAAAELIRRALRGIAEDRHG</sequence>
<proteinExistence type="predicted"/>
<evidence type="ECO:0000313" key="5">
    <source>
        <dbReference type="EMBL" id="MCV2865614.1"/>
    </source>
</evidence>
<evidence type="ECO:0000256" key="2">
    <source>
        <dbReference type="ARBA" id="ARBA00022827"/>
    </source>
</evidence>
<dbReference type="PANTHER" id="PTHR42659">
    <property type="entry name" value="XANTHINE DEHYDROGENASE SUBUNIT C-RELATED"/>
    <property type="match status" value="1"/>
</dbReference>
<dbReference type="PANTHER" id="PTHR42659:SF2">
    <property type="entry name" value="XANTHINE DEHYDROGENASE SUBUNIT C-RELATED"/>
    <property type="match status" value="1"/>
</dbReference>
<organism evidence="5 6">
    <name type="scientific">Albidovulum sediminicola</name>
    <dbReference type="NCBI Taxonomy" id="2984331"/>
    <lineage>
        <taxon>Bacteria</taxon>
        <taxon>Pseudomonadati</taxon>
        <taxon>Pseudomonadota</taxon>
        <taxon>Alphaproteobacteria</taxon>
        <taxon>Rhodobacterales</taxon>
        <taxon>Paracoccaceae</taxon>
        <taxon>Albidovulum</taxon>
    </lineage>
</organism>
<dbReference type="Gene3D" id="3.30.390.50">
    <property type="entry name" value="CO dehydrogenase flavoprotein, C-terminal domain"/>
    <property type="match status" value="1"/>
</dbReference>
<keyword evidence="3" id="KW-0560">Oxidoreductase</keyword>